<proteinExistence type="predicted"/>
<sequence>MSGTHNTNNFVSNDFSRLAIKYSGRPLVILALLSSYTSGEESFFLRSQQAIKDCIMSGFVRGRALSYDPPKPQLSNRRRVAQQADDQATTEASTDNTSTHDYPQEELRLENQPLDATNFVQSLLSHSRTRLLNNSRALPHFVTGDIISPALYTSVGPTYINTPTTFPGHVPAAPSQSEKASIDPTPAPSSVLHTNGKGGKPKWTDLERESIVHEWFLDDASFQMIVPILLRQSTEKAAIEKLLAEEVPSDTPKADTLADKYKRVLSNEHVMQATRNHKSVTSQIITLVETVNDMSAKHAPGVNHLRAKVEDVAYYVRLNLGTALASTSSGAIHRFSKSNLGPWFDQGENSFFNLILKRLQGQSKVINGTQGSLLNPVRGQSQTSARSTQVQAPTSTLNPSSAARSTRTTHVAPAARATHIAPASCAATVARNMPTVRNAPIARAIHPMAAKFTTSPTTPSPPISGATASSALNLGDSLTGYFASATTLAPPTPGYADSVCPSISHSTPVPSASPSSLDPMLPESAEFTGFNPMVLEAPMSPPLSYSRSSVGYSAGRPEGQFTNDPSPPREPVILKPELLPSSVEAMRLAIKMAEIYARLADDKGGSMMIYAKSQAVLANCRRAEVFLDIMQKSWNAAFADSRLREAQAQQAISVADRLCKIGTPEAIASATELYMSAGTNLNTLAASKETTLGHIAPMALNACGPTVVADPNDIARDSEILSQLLTQVGEFTKYGTEESISAMGAPVTSLDTIQMSHEYMHTGGATYNF</sequence>
<name>M5CCV8_THACB</name>
<dbReference type="Proteomes" id="UP000012065">
    <property type="component" value="Unassembled WGS sequence"/>
</dbReference>
<reference evidence="3 5" key="3">
    <citation type="submission" date="2014-11" db="EMBL/GenBank/DDBJ databases">
        <authorList>
            <person name="Wibberg Daniel"/>
        </authorList>
    </citation>
    <scope>NUCLEOTIDE SEQUENCE [LARGE SCALE GENOMIC DNA]</scope>
    <source>
        <strain evidence="3">Rhizoctonia solani AG1-IB 7/3/14</strain>
    </source>
</reference>
<feature type="region of interest" description="Disordered" evidence="1">
    <location>
        <begin position="371"/>
        <end position="405"/>
    </location>
</feature>
<reference evidence="2" key="1">
    <citation type="submission" date="2012-10" db="EMBL/GenBank/DDBJ databases">
        <authorList>
            <person name="Jelonek L."/>
        </authorList>
    </citation>
    <scope>NUCLEOTIDE SEQUENCE</scope>
    <source>
        <strain evidence="2">Isolate 7/3/14</strain>
    </source>
</reference>
<dbReference type="EMBL" id="LN679128">
    <property type="protein sequence ID" value="CEL57278.1"/>
    <property type="molecule type" value="Genomic_DNA"/>
</dbReference>
<evidence type="ECO:0000313" key="2">
    <source>
        <dbReference type="EMBL" id="CCO33672.1"/>
    </source>
</evidence>
<dbReference type="Proteomes" id="UP000059188">
    <property type="component" value="Unassembled WGS sequence"/>
</dbReference>
<organism evidence="2 4">
    <name type="scientific">Thanatephorus cucumeris (strain AG1-IB / isolate 7/3/14)</name>
    <name type="common">Lettuce bottom rot fungus</name>
    <name type="synonym">Rhizoctonia solani</name>
    <dbReference type="NCBI Taxonomy" id="1108050"/>
    <lineage>
        <taxon>Eukaryota</taxon>
        <taxon>Fungi</taxon>
        <taxon>Dikarya</taxon>
        <taxon>Basidiomycota</taxon>
        <taxon>Agaricomycotina</taxon>
        <taxon>Agaricomycetes</taxon>
        <taxon>Cantharellales</taxon>
        <taxon>Ceratobasidiaceae</taxon>
        <taxon>Rhizoctonia</taxon>
        <taxon>Rhizoctonia solani AG-1</taxon>
    </lineage>
</organism>
<keyword evidence="5" id="KW-1185">Reference proteome</keyword>
<dbReference type="EMBL" id="CAOJ01011894">
    <property type="protein sequence ID" value="CCO33672.1"/>
    <property type="molecule type" value="Genomic_DNA"/>
</dbReference>
<feature type="region of interest" description="Disordered" evidence="1">
    <location>
        <begin position="171"/>
        <end position="202"/>
    </location>
</feature>
<feature type="region of interest" description="Disordered" evidence="1">
    <location>
        <begin position="66"/>
        <end position="102"/>
    </location>
</feature>
<dbReference type="HOGENOM" id="CLU_336837_0_0_1"/>
<evidence type="ECO:0000256" key="1">
    <source>
        <dbReference type="SAM" id="MobiDB-lite"/>
    </source>
</evidence>
<feature type="compositionally biased region" description="Low complexity" evidence="1">
    <location>
        <begin position="81"/>
        <end position="95"/>
    </location>
</feature>
<accession>M5CCV8</accession>
<evidence type="ECO:0000313" key="3">
    <source>
        <dbReference type="EMBL" id="CEL57278.1"/>
    </source>
</evidence>
<protein>
    <submittedName>
        <fullName evidence="2">Uncharacterized protein</fullName>
    </submittedName>
</protein>
<dbReference type="AlphaFoldDB" id="M5CCV8"/>
<reference evidence="2 4" key="2">
    <citation type="journal article" date="2013" name="J. Biotechnol.">
        <title>Establishment and interpretation of the genome sequence of the phytopathogenic fungus Rhizoctonia solani AG1-IB isolate 7/3/14.</title>
        <authorList>
            <person name="Wibberg D.W."/>
            <person name="Jelonek L.J."/>
            <person name="Rupp O.R."/>
            <person name="Hennig M.H."/>
            <person name="Eikmeyer F.E."/>
            <person name="Goesmann A.G."/>
            <person name="Hartmann A.H."/>
            <person name="Borriss R.B."/>
            <person name="Grosch R.G."/>
            <person name="Puehler A.P."/>
            <person name="Schlueter A.S."/>
        </authorList>
    </citation>
    <scope>NUCLEOTIDE SEQUENCE [LARGE SCALE GENOMIC DNA]</scope>
    <source>
        <strain evidence="4">AG1-IB / isolate 7/3/14</strain>
        <strain evidence="2">Isolate 7/3/14</strain>
    </source>
</reference>
<gene>
    <name evidence="2" type="ORF">BN14_07757</name>
    <name evidence="3" type="ORF">RSOLAG1IB_08490</name>
</gene>
<evidence type="ECO:0000313" key="5">
    <source>
        <dbReference type="Proteomes" id="UP000059188"/>
    </source>
</evidence>
<feature type="region of interest" description="Disordered" evidence="1">
    <location>
        <begin position="546"/>
        <end position="570"/>
    </location>
</feature>
<evidence type="ECO:0000313" key="4">
    <source>
        <dbReference type="Proteomes" id="UP000012065"/>
    </source>
</evidence>